<keyword evidence="2" id="KW-0812">Transmembrane</keyword>
<keyword evidence="4" id="KW-0762">Sugar transport</keyword>
<dbReference type="Proteomes" id="UP000652231">
    <property type="component" value="Unassembled WGS sequence"/>
</dbReference>
<keyword evidence="2" id="KW-0472">Membrane</keyword>
<dbReference type="InterPro" id="IPR003715">
    <property type="entry name" value="Poly_export_N"/>
</dbReference>
<evidence type="ECO:0000259" key="3">
    <source>
        <dbReference type="Pfam" id="PF02563"/>
    </source>
</evidence>
<keyword evidence="5" id="KW-1185">Reference proteome</keyword>
<dbReference type="RefSeq" id="WP_188442528.1">
    <property type="nucleotide sequence ID" value="NZ_BMGK01000009.1"/>
</dbReference>
<keyword evidence="1" id="KW-0732">Signal</keyword>
<evidence type="ECO:0000313" key="4">
    <source>
        <dbReference type="EMBL" id="GGD98224.1"/>
    </source>
</evidence>
<gene>
    <name evidence="4" type="primary">wza</name>
    <name evidence="4" type="ORF">GCM10011312_22210</name>
</gene>
<dbReference type="Pfam" id="PF02563">
    <property type="entry name" value="Poly_export"/>
    <property type="match status" value="1"/>
</dbReference>
<dbReference type="PANTHER" id="PTHR33619:SF3">
    <property type="entry name" value="POLYSACCHARIDE EXPORT PROTEIN GFCE-RELATED"/>
    <property type="match status" value="1"/>
</dbReference>
<dbReference type="GO" id="GO:0015159">
    <property type="term" value="F:polysaccharide transmembrane transporter activity"/>
    <property type="evidence" value="ECO:0007669"/>
    <property type="project" value="InterPro"/>
</dbReference>
<keyword evidence="2" id="KW-1133">Transmembrane helix</keyword>
<keyword evidence="4" id="KW-0813">Transport</keyword>
<dbReference type="Gene3D" id="3.30.1950.10">
    <property type="entry name" value="wza like domain"/>
    <property type="match status" value="1"/>
</dbReference>
<feature type="transmembrane region" description="Helical" evidence="2">
    <location>
        <begin position="240"/>
        <end position="261"/>
    </location>
</feature>
<proteinExistence type="predicted"/>
<evidence type="ECO:0000256" key="2">
    <source>
        <dbReference type="SAM" id="Phobius"/>
    </source>
</evidence>
<organism evidence="4 5">
    <name type="scientific">Planktosalinus lacus</name>
    <dbReference type="NCBI Taxonomy" id="1526573"/>
    <lineage>
        <taxon>Bacteria</taxon>
        <taxon>Pseudomonadati</taxon>
        <taxon>Bacteroidota</taxon>
        <taxon>Flavobacteriia</taxon>
        <taxon>Flavobacteriales</taxon>
        <taxon>Flavobacteriaceae</taxon>
        <taxon>Planktosalinus</taxon>
    </lineage>
</organism>
<reference evidence="4" key="2">
    <citation type="submission" date="2020-09" db="EMBL/GenBank/DDBJ databases">
        <authorList>
            <person name="Sun Q."/>
            <person name="Zhou Y."/>
        </authorList>
    </citation>
    <scope>NUCLEOTIDE SEQUENCE</scope>
    <source>
        <strain evidence="4">CGMCC 1.12924</strain>
    </source>
</reference>
<name>A0A8J2YAK4_9FLAO</name>
<accession>A0A8J2YAK4</accession>
<reference evidence="4" key="1">
    <citation type="journal article" date="2014" name="Int. J. Syst. Evol. Microbiol.">
        <title>Complete genome sequence of Corynebacterium casei LMG S-19264T (=DSM 44701T), isolated from a smear-ripened cheese.</title>
        <authorList>
            <consortium name="US DOE Joint Genome Institute (JGI-PGF)"/>
            <person name="Walter F."/>
            <person name="Albersmeier A."/>
            <person name="Kalinowski J."/>
            <person name="Ruckert C."/>
        </authorList>
    </citation>
    <scope>NUCLEOTIDE SEQUENCE</scope>
    <source>
        <strain evidence="4">CGMCC 1.12924</strain>
    </source>
</reference>
<evidence type="ECO:0000313" key="5">
    <source>
        <dbReference type="Proteomes" id="UP000652231"/>
    </source>
</evidence>
<dbReference type="InterPro" id="IPR049712">
    <property type="entry name" value="Poly_export"/>
</dbReference>
<evidence type="ECO:0000256" key="1">
    <source>
        <dbReference type="ARBA" id="ARBA00022729"/>
    </source>
</evidence>
<comment type="caution">
    <text evidence="4">The sequence shown here is derived from an EMBL/GenBank/DDBJ whole genome shotgun (WGS) entry which is preliminary data.</text>
</comment>
<dbReference type="EMBL" id="BMGK01000009">
    <property type="protein sequence ID" value="GGD98224.1"/>
    <property type="molecule type" value="Genomic_DNA"/>
</dbReference>
<protein>
    <submittedName>
        <fullName evidence="4">Sugar transporter</fullName>
    </submittedName>
</protein>
<sequence length="264" mass="29537">MNKSLLYTCLAILICCSSCISSKQLKYLQENDKKNDSLITLSKKQDPYRIQVNDLLSIRIKSLDQSEVGMFNPVGDENPNATGEERLYYDGFLVDPHGKIRMPTLGEVNVLGFTVDEVREKLEKELLESYFREEANIFVTVKLAGIRYTIAGEIGSPGSKIIYRDQLTIMEAIANSGDITLTGDRKDVVIVRQYPYGQRVHHIDLTSIEAVNSPYYHVKPNDLILVNPLPQKSFGTGTTAIQSITTIASILSLVTTTIILFSRL</sequence>
<dbReference type="Gene3D" id="3.10.560.10">
    <property type="entry name" value="Outer membrane lipoprotein wza domain like"/>
    <property type="match status" value="2"/>
</dbReference>
<dbReference type="AlphaFoldDB" id="A0A8J2YAK4"/>
<dbReference type="PANTHER" id="PTHR33619">
    <property type="entry name" value="POLYSACCHARIDE EXPORT PROTEIN GFCE-RELATED"/>
    <property type="match status" value="1"/>
</dbReference>
<feature type="domain" description="Polysaccharide export protein N-terminal" evidence="3">
    <location>
        <begin position="43"/>
        <end position="141"/>
    </location>
</feature>